<evidence type="ECO:0000259" key="4">
    <source>
        <dbReference type="SMART" id="SM01383"/>
    </source>
</evidence>
<dbReference type="EMBL" id="JXTB01000473">
    <property type="protein sequence ID" value="PON39173.1"/>
    <property type="molecule type" value="Genomic_DNA"/>
</dbReference>
<proteinExistence type="inferred from homology"/>
<dbReference type="PANTHER" id="PTHR13691:SF16">
    <property type="entry name" value="LARGE RIBOSOMAL SUBUNIT PROTEIN UL2"/>
    <property type="match status" value="1"/>
</dbReference>
<dbReference type="InterPro" id="IPR012340">
    <property type="entry name" value="NA-bd_OB-fold"/>
</dbReference>
<keyword evidence="6" id="KW-1185">Reference proteome</keyword>
<keyword evidence="2 5" id="KW-0689">Ribosomal protein</keyword>
<dbReference type="AlphaFoldDB" id="A0A2P5ARK1"/>
<gene>
    <name evidence="5" type="ORF">PanWU01x14_306840</name>
</gene>
<evidence type="ECO:0000256" key="1">
    <source>
        <dbReference type="ARBA" id="ARBA00005636"/>
    </source>
</evidence>
<dbReference type="OrthoDB" id="10267824at2759"/>
<keyword evidence="3" id="KW-0687">Ribonucleoprotein</keyword>
<evidence type="ECO:0000313" key="6">
    <source>
        <dbReference type="Proteomes" id="UP000237105"/>
    </source>
</evidence>
<dbReference type="STRING" id="3476.A0A2P5ARK1"/>
<dbReference type="Proteomes" id="UP000237105">
    <property type="component" value="Unassembled WGS sequence"/>
</dbReference>
<dbReference type="SUPFAM" id="SSF50249">
    <property type="entry name" value="Nucleic acid-binding proteins"/>
    <property type="match status" value="1"/>
</dbReference>
<comment type="caution">
    <text evidence="5">The sequence shown here is derived from an EMBL/GenBank/DDBJ whole genome shotgun (WGS) entry which is preliminary data.</text>
</comment>
<dbReference type="GO" id="GO:0003723">
    <property type="term" value="F:RNA binding"/>
    <property type="evidence" value="ECO:0007669"/>
    <property type="project" value="TreeGrafter"/>
</dbReference>
<name>A0A2P5ARK1_PARAD</name>
<dbReference type="InterPro" id="IPR022666">
    <property type="entry name" value="Ribosomal_uL2_RNA-bd_dom"/>
</dbReference>
<evidence type="ECO:0000313" key="5">
    <source>
        <dbReference type="EMBL" id="PON39173.1"/>
    </source>
</evidence>
<dbReference type="GO" id="GO:0022625">
    <property type="term" value="C:cytosolic large ribosomal subunit"/>
    <property type="evidence" value="ECO:0007669"/>
    <property type="project" value="TreeGrafter"/>
</dbReference>
<accession>A0A2P5ARK1</accession>
<evidence type="ECO:0000256" key="3">
    <source>
        <dbReference type="ARBA" id="ARBA00023274"/>
    </source>
</evidence>
<dbReference type="GO" id="GO:0003735">
    <property type="term" value="F:structural constituent of ribosome"/>
    <property type="evidence" value="ECO:0007669"/>
    <property type="project" value="InterPro"/>
</dbReference>
<dbReference type="FunFam" id="2.40.50.140:FF:000020">
    <property type="entry name" value="60S ribosomal protein L2"/>
    <property type="match status" value="1"/>
</dbReference>
<protein>
    <submittedName>
        <fullName evidence="5">Ribosomal protein</fullName>
    </submittedName>
</protein>
<comment type="similarity">
    <text evidence="1">Belongs to the universal ribosomal protein uL2 family.</text>
</comment>
<dbReference type="Pfam" id="PF00181">
    <property type="entry name" value="Ribosomal_L2_N"/>
    <property type="match status" value="1"/>
</dbReference>
<dbReference type="InterPro" id="IPR002171">
    <property type="entry name" value="Ribosomal_uL2"/>
</dbReference>
<organism evidence="5 6">
    <name type="scientific">Parasponia andersonii</name>
    <name type="common">Sponia andersonii</name>
    <dbReference type="NCBI Taxonomy" id="3476"/>
    <lineage>
        <taxon>Eukaryota</taxon>
        <taxon>Viridiplantae</taxon>
        <taxon>Streptophyta</taxon>
        <taxon>Embryophyta</taxon>
        <taxon>Tracheophyta</taxon>
        <taxon>Spermatophyta</taxon>
        <taxon>Magnoliopsida</taxon>
        <taxon>eudicotyledons</taxon>
        <taxon>Gunneridae</taxon>
        <taxon>Pentapetalae</taxon>
        <taxon>rosids</taxon>
        <taxon>fabids</taxon>
        <taxon>Rosales</taxon>
        <taxon>Cannabaceae</taxon>
        <taxon>Parasponia</taxon>
    </lineage>
</organism>
<reference evidence="6" key="1">
    <citation type="submission" date="2016-06" db="EMBL/GenBank/DDBJ databases">
        <title>Parallel loss of symbiosis genes in relatives of nitrogen-fixing non-legume Parasponia.</title>
        <authorList>
            <person name="Van Velzen R."/>
            <person name="Holmer R."/>
            <person name="Bu F."/>
            <person name="Rutten L."/>
            <person name="Van Zeijl A."/>
            <person name="Liu W."/>
            <person name="Santuari L."/>
            <person name="Cao Q."/>
            <person name="Sharma T."/>
            <person name="Shen D."/>
            <person name="Roswanjaya Y."/>
            <person name="Wardhani T."/>
            <person name="Kalhor M.S."/>
            <person name="Jansen J."/>
            <person name="Van den Hoogen J."/>
            <person name="Gungor B."/>
            <person name="Hartog M."/>
            <person name="Hontelez J."/>
            <person name="Verver J."/>
            <person name="Yang W.-C."/>
            <person name="Schijlen E."/>
            <person name="Repin R."/>
            <person name="Schilthuizen M."/>
            <person name="Schranz E."/>
            <person name="Heidstra R."/>
            <person name="Miyata K."/>
            <person name="Fedorova E."/>
            <person name="Kohlen W."/>
            <person name="Bisseling T."/>
            <person name="Smit S."/>
            <person name="Geurts R."/>
        </authorList>
    </citation>
    <scope>NUCLEOTIDE SEQUENCE [LARGE SCALE GENOMIC DNA]</scope>
    <source>
        <strain evidence="6">cv. WU1-14</strain>
    </source>
</reference>
<sequence length="137" mass="15429">MNVNIIGHRVVFKSHTHHHKGPARFQSLNYGEQHRYLKGIVTEIIHDPGRGAPLARVTFRYKEQNELFVAAKAMYTGQFLSLQEMNLIGTTNVIPIGLNVIPIPCCDNIVVLIVGSNSSIPIGIFWDDFCCRCRPNK</sequence>
<dbReference type="SMART" id="SM01383">
    <property type="entry name" value="Ribosomal_L2"/>
    <property type="match status" value="1"/>
</dbReference>
<feature type="domain" description="Large ribosomal subunit protein uL2 RNA-binding" evidence="4">
    <location>
        <begin position="7"/>
        <end position="82"/>
    </location>
</feature>
<dbReference type="PANTHER" id="PTHR13691">
    <property type="entry name" value="RIBOSOMAL PROTEIN L2"/>
    <property type="match status" value="1"/>
</dbReference>
<dbReference type="GO" id="GO:0002181">
    <property type="term" value="P:cytoplasmic translation"/>
    <property type="evidence" value="ECO:0007669"/>
    <property type="project" value="TreeGrafter"/>
</dbReference>
<evidence type="ECO:0000256" key="2">
    <source>
        <dbReference type="ARBA" id="ARBA00022980"/>
    </source>
</evidence>
<dbReference type="Gene3D" id="2.40.50.140">
    <property type="entry name" value="Nucleic acid-binding proteins"/>
    <property type="match status" value="1"/>
</dbReference>